<keyword evidence="3" id="KW-1185">Reference proteome</keyword>
<dbReference type="InterPro" id="IPR017853">
    <property type="entry name" value="GH"/>
</dbReference>
<evidence type="ECO:0000259" key="1">
    <source>
        <dbReference type="Pfam" id="PF08924"/>
    </source>
</evidence>
<name>A0A432M9T9_9GAMM</name>
<accession>A0A432M9T9</accession>
<dbReference type="InterPro" id="IPR015020">
    <property type="entry name" value="Rv2525c-like_Glyco_Hydro-like"/>
</dbReference>
<dbReference type="Gene3D" id="3.20.20.80">
    <property type="entry name" value="Glycosidases"/>
    <property type="match status" value="1"/>
</dbReference>
<dbReference type="EMBL" id="RYYV01000003">
    <property type="protein sequence ID" value="RUL78383.1"/>
    <property type="molecule type" value="Genomic_DNA"/>
</dbReference>
<protein>
    <submittedName>
        <fullName evidence="2">DUF1906 domain-containing protein</fullName>
    </submittedName>
</protein>
<dbReference type="Pfam" id="PF08924">
    <property type="entry name" value="Rv2525c_GlyHyd-like"/>
    <property type="match status" value="1"/>
</dbReference>
<comment type="caution">
    <text evidence="2">The sequence shown here is derived from an EMBL/GenBank/DDBJ whole genome shotgun (WGS) entry which is preliminary data.</text>
</comment>
<evidence type="ECO:0000313" key="2">
    <source>
        <dbReference type="EMBL" id="RUL78383.1"/>
    </source>
</evidence>
<proteinExistence type="predicted"/>
<sequence>MQMTTAIAIPNGSIGFDHAGSRLSYNQARDYARKGYKFCIRYVPNPFSPGTTDLIQDEAEEILAAGLWLGAVQHCSIATETSSFVPTPDMGEEWGLLAAQASTHAGLATGTTVWLDLEGVKAGTPASDILGFCNRWFDQVSQAGFVSGIYVGFDCGLTSEQLYFQLSTKHYWRAPSATNVAYRGFQLLQHVLKDASGNELDVDHAQTDALGLNATVTSQ</sequence>
<gene>
    <name evidence="2" type="ORF">EKH80_06060</name>
</gene>
<dbReference type="SUPFAM" id="SSF51445">
    <property type="entry name" value="(Trans)glycosidases"/>
    <property type="match status" value="1"/>
</dbReference>
<reference evidence="2 3" key="1">
    <citation type="submission" date="2018-12" db="EMBL/GenBank/DDBJ databases">
        <title>Dyella dinghuensis sp. nov. DHOA06 and Dyella choica sp. nov. 4M-K27, isolated from forest soil.</title>
        <authorList>
            <person name="Qiu L.-H."/>
            <person name="Gao Z.-H."/>
        </authorList>
    </citation>
    <scope>NUCLEOTIDE SEQUENCE [LARGE SCALE GENOMIC DNA]</scope>
    <source>
        <strain evidence="2 3">4M-K27</strain>
    </source>
</reference>
<organism evidence="2 3">
    <name type="scientific">Dyella choica</name>
    <dbReference type="NCBI Taxonomy" id="1927959"/>
    <lineage>
        <taxon>Bacteria</taxon>
        <taxon>Pseudomonadati</taxon>
        <taxon>Pseudomonadota</taxon>
        <taxon>Gammaproteobacteria</taxon>
        <taxon>Lysobacterales</taxon>
        <taxon>Rhodanobacteraceae</taxon>
        <taxon>Dyella</taxon>
    </lineage>
</organism>
<dbReference type="AlphaFoldDB" id="A0A432M9T9"/>
<evidence type="ECO:0000313" key="3">
    <source>
        <dbReference type="Proteomes" id="UP000274358"/>
    </source>
</evidence>
<dbReference type="Proteomes" id="UP000274358">
    <property type="component" value="Unassembled WGS sequence"/>
</dbReference>
<feature type="domain" description="Rv2525c-like glycoside hydrolase-like" evidence="1">
    <location>
        <begin position="33"/>
        <end position="162"/>
    </location>
</feature>